<keyword evidence="3" id="KW-0804">Transcription</keyword>
<dbReference type="RefSeq" id="WP_241446216.1">
    <property type="nucleotide sequence ID" value="NZ_JAKZHW010000001.1"/>
</dbReference>
<evidence type="ECO:0000256" key="2">
    <source>
        <dbReference type="ARBA" id="ARBA00023125"/>
    </source>
</evidence>
<dbReference type="InterPro" id="IPR046335">
    <property type="entry name" value="LacI/GalR-like_sensor"/>
</dbReference>
<dbReference type="Pfam" id="PF13377">
    <property type="entry name" value="Peripla_BP_3"/>
    <property type="match status" value="1"/>
</dbReference>
<dbReference type="SUPFAM" id="SSF47413">
    <property type="entry name" value="lambda repressor-like DNA-binding domains"/>
    <property type="match status" value="1"/>
</dbReference>
<dbReference type="InterPro" id="IPR028082">
    <property type="entry name" value="Peripla_BP_I"/>
</dbReference>
<evidence type="ECO:0000259" key="5">
    <source>
        <dbReference type="PROSITE" id="PS50932"/>
    </source>
</evidence>
<dbReference type="CDD" id="cd01545">
    <property type="entry name" value="PBP1_SalR"/>
    <property type="match status" value="1"/>
</dbReference>
<evidence type="ECO:0000313" key="6">
    <source>
        <dbReference type="EMBL" id="MCH8615436.1"/>
    </source>
</evidence>
<dbReference type="InterPro" id="IPR000843">
    <property type="entry name" value="HTH_LacI"/>
</dbReference>
<reference evidence="6 7" key="1">
    <citation type="submission" date="2022-03" db="EMBL/GenBank/DDBJ databases">
        <authorList>
            <person name="Jo J.-H."/>
            <person name="Im W.-T."/>
        </authorList>
    </citation>
    <scope>NUCLEOTIDE SEQUENCE [LARGE SCALE GENOMIC DNA]</scope>
    <source>
        <strain evidence="6 7">SM33</strain>
    </source>
</reference>
<keyword evidence="7" id="KW-1185">Reference proteome</keyword>
<dbReference type="PRINTS" id="PR00036">
    <property type="entry name" value="HTHLACI"/>
</dbReference>
<comment type="caution">
    <text evidence="6">The sequence shown here is derived from an EMBL/GenBank/DDBJ whole genome shotgun (WGS) entry which is preliminary data.</text>
</comment>
<evidence type="ECO:0000256" key="3">
    <source>
        <dbReference type="ARBA" id="ARBA00023163"/>
    </source>
</evidence>
<evidence type="ECO:0000256" key="1">
    <source>
        <dbReference type="ARBA" id="ARBA00023015"/>
    </source>
</evidence>
<keyword evidence="2 6" id="KW-0238">DNA-binding</keyword>
<dbReference type="GO" id="GO:0003677">
    <property type="term" value="F:DNA binding"/>
    <property type="evidence" value="ECO:0007669"/>
    <property type="project" value="UniProtKB-KW"/>
</dbReference>
<dbReference type="SMART" id="SM00354">
    <property type="entry name" value="HTH_LACI"/>
    <property type="match status" value="1"/>
</dbReference>
<dbReference type="SUPFAM" id="SSF53822">
    <property type="entry name" value="Periplasmic binding protein-like I"/>
    <property type="match status" value="1"/>
</dbReference>
<proteinExistence type="predicted"/>
<dbReference type="Pfam" id="PF00356">
    <property type="entry name" value="LacI"/>
    <property type="match status" value="1"/>
</dbReference>
<dbReference type="Gene3D" id="1.10.260.40">
    <property type="entry name" value="lambda repressor-like DNA-binding domains"/>
    <property type="match status" value="1"/>
</dbReference>
<feature type="region of interest" description="Disordered" evidence="4">
    <location>
        <begin position="339"/>
        <end position="363"/>
    </location>
</feature>
<protein>
    <submittedName>
        <fullName evidence="6">LacI family DNA-binding transcriptional regulator</fullName>
    </submittedName>
</protein>
<name>A0ABS9VKD8_9SPHN</name>
<dbReference type="PROSITE" id="PS00356">
    <property type="entry name" value="HTH_LACI_1"/>
    <property type="match status" value="1"/>
</dbReference>
<accession>A0ABS9VKD8</accession>
<dbReference type="PROSITE" id="PS50932">
    <property type="entry name" value="HTH_LACI_2"/>
    <property type="match status" value="1"/>
</dbReference>
<sequence length="363" mass="38976">MNRPSRRSRGTVTIEDVAQAAGVSAMTVSRVINKEKNVRDKTRDRVQKAIKELNYSPNMAARSLAAGDATHIGLLYSNPSAAYLSQFLVGALDGARRNGIHLVIESCEGEDEAAQSQAARHIAAADVEGVVLPPPLSESVAILTELALSETPVVTVAMGKLYESALNVRIDDFAAAAEMTNYLINLGHRRIALIKGHPQQIASAERERGFRAAVNAAGLDPADIAVEQGFFTFRSGLEAAEKLLDRPNRPTAIFASNDDMAAAAVSVAHRRGLDVPRDLSVVGFDDTAPATTVWPELTTIRQPVEEMADAALDLLLAEVRSRRHGLPPAPAERVLEHELIVRESSGPPPKLTQQGSRTKARPA</sequence>
<dbReference type="Gene3D" id="3.40.50.2300">
    <property type="match status" value="2"/>
</dbReference>
<dbReference type="EMBL" id="JAKZHW010000001">
    <property type="protein sequence ID" value="MCH8615436.1"/>
    <property type="molecule type" value="Genomic_DNA"/>
</dbReference>
<dbReference type="PANTHER" id="PTHR30146:SF153">
    <property type="entry name" value="LACTOSE OPERON REPRESSOR"/>
    <property type="match status" value="1"/>
</dbReference>
<keyword evidence="1" id="KW-0805">Transcription regulation</keyword>
<organism evidence="6 7">
    <name type="scientific">Sphingomonas telluris</name>
    <dbReference type="NCBI Taxonomy" id="2907998"/>
    <lineage>
        <taxon>Bacteria</taxon>
        <taxon>Pseudomonadati</taxon>
        <taxon>Pseudomonadota</taxon>
        <taxon>Alphaproteobacteria</taxon>
        <taxon>Sphingomonadales</taxon>
        <taxon>Sphingomonadaceae</taxon>
        <taxon>Sphingomonas</taxon>
    </lineage>
</organism>
<dbReference type="CDD" id="cd01392">
    <property type="entry name" value="HTH_LacI"/>
    <property type="match status" value="1"/>
</dbReference>
<evidence type="ECO:0000313" key="7">
    <source>
        <dbReference type="Proteomes" id="UP001203058"/>
    </source>
</evidence>
<dbReference type="InterPro" id="IPR010982">
    <property type="entry name" value="Lambda_DNA-bd_dom_sf"/>
</dbReference>
<feature type="domain" description="HTH lacI-type" evidence="5">
    <location>
        <begin position="12"/>
        <end position="66"/>
    </location>
</feature>
<dbReference type="PANTHER" id="PTHR30146">
    <property type="entry name" value="LACI-RELATED TRANSCRIPTIONAL REPRESSOR"/>
    <property type="match status" value="1"/>
</dbReference>
<evidence type="ECO:0000256" key="4">
    <source>
        <dbReference type="SAM" id="MobiDB-lite"/>
    </source>
</evidence>
<gene>
    <name evidence="6" type="ORF">LZ016_04890</name>
</gene>
<dbReference type="Proteomes" id="UP001203058">
    <property type="component" value="Unassembled WGS sequence"/>
</dbReference>